<evidence type="ECO:0000313" key="2">
    <source>
        <dbReference type="Proteomes" id="UP001604277"/>
    </source>
</evidence>
<keyword evidence="2" id="KW-1185">Reference proteome</keyword>
<gene>
    <name evidence="1" type="ORF">Fot_40746</name>
</gene>
<protein>
    <submittedName>
        <fullName evidence="1">Uncharacterized protein</fullName>
    </submittedName>
</protein>
<dbReference type="EMBL" id="JBFOLJ010000011">
    <property type="protein sequence ID" value="KAL2496989.1"/>
    <property type="molecule type" value="Genomic_DNA"/>
</dbReference>
<dbReference type="PANTHER" id="PTHR13650:SF0">
    <property type="entry name" value="SPATACSIN"/>
    <property type="match status" value="1"/>
</dbReference>
<comment type="caution">
    <text evidence="1">The sequence shown here is derived from an EMBL/GenBank/DDBJ whole genome shotgun (WGS) entry which is preliminary data.</text>
</comment>
<accession>A0ABD1SBW1</accession>
<dbReference type="AlphaFoldDB" id="A0ABD1SBW1"/>
<dbReference type="PANTHER" id="PTHR13650">
    <property type="entry name" value="SPATACSIN"/>
    <property type="match status" value="1"/>
</dbReference>
<evidence type="ECO:0000313" key="1">
    <source>
        <dbReference type="EMBL" id="KAL2496989.1"/>
    </source>
</evidence>
<sequence>MQNGPALIVSSTSWYVLNKLIPHHLSLPELTFPFMTTCVLVPRSYENKGRNETSFSNENLYTPVELFGIIAECEKLENPGEALLLKAKNLCWSILAMVAFCFADVSPLSCLTIAKNVGAAIEATNTLPANARTVTFHYNRKSPKRRWLMEPISVDSLALTESKMSTSSGCAKILGVIAKEEREKQAGEDVEVSAETDDMAGLLSRMVAALCEQRLFLPLL</sequence>
<proteinExistence type="predicted"/>
<dbReference type="InterPro" id="IPR028103">
    <property type="entry name" value="Spatacsin"/>
</dbReference>
<name>A0ABD1SBW1_9LAMI</name>
<dbReference type="Proteomes" id="UP001604277">
    <property type="component" value="Unassembled WGS sequence"/>
</dbReference>
<organism evidence="1 2">
    <name type="scientific">Forsythia ovata</name>
    <dbReference type="NCBI Taxonomy" id="205694"/>
    <lineage>
        <taxon>Eukaryota</taxon>
        <taxon>Viridiplantae</taxon>
        <taxon>Streptophyta</taxon>
        <taxon>Embryophyta</taxon>
        <taxon>Tracheophyta</taxon>
        <taxon>Spermatophyta</taxon>
        <taxon>Magnoliopsida</taxon>
        <taxon>eudicotyledons</taxon>
        <taxon>Gunneridae</taxon>
        <taxon>Pentapetalae</taxon>
        <taxon>asterids</taxon>
        <taxon>lamiids</taxon>
        <taxon>Lamiales</taxon>
        <taxon>Oleaceae</taxon>
        <taxon>Forsythieae</taxon>
        <taxon>Forsythia</taxon>
    </lineage>
</organism>
<reference evidence="2" key="1">
    <citation type="submission" date="2024-07" db="EMBL/GenBank/DDBJ databases">
        <title>Two chromosome-level genome assemblies of Korean endemic species Abeliophyllum distichum and Forsythia ovata (Oleaceae).</title>
        <authorList>
            <person name="Jang H."/>
        </authorList>
    </citation>
    <scope>NUCLEOTIDE SEQUENCE [LARGE SCALE GENOMIC DNA]</scope>
</reference>